<dbReference type="AlphaFoldDB" id="A0A9X8QM56"/>
<name>A0A9X8QM56_9PSED</name>
<organism evidence="1 2">
    <name type="scientific">Pseudomonas lutea</name>
    <dbReference type="NCBI Taxonomy" id="243924"/>
    <lineage>
        <taxon>Bacteria</taxon>
        <taxon>Pseudomonadati</taxon>
        <taxon>Pseudomonadota</taxon>
        <taxon>Gammaproteobacteria</taxon>
        <taxon>Pseudomonadales</taxon>
        <taxon>Pseudomonadaceae</taxon>
        <taxon>Pseudomonas</taxon>
    </lineage>
</organism>
<dbReference type="EMBL" id="FOEV01000038">
    <property type="protein sequence ID" value="SER53317.1"/>
    <property type="molecule type" value="Genomic_DNA"/>
</dbReference>
<dbReference type="RefSeq" id="WP_074830713.1">
    <property type="nucleotide sequence ID" value="NZ_FOEV01000038.1"/>
</dbReference>
<dbReference type="GeneID" id="300269793"/>
<accession>A0A9X8QM56</accession>
<proteinExistence type="predicted"/>
<reference evidence="1 2" key="1">
    <citation type="submission" date="2016-10" db="EMBL/GenBank/DDBJ databases">
        <authorList>
            <person name="Varghese N."/>
            <person name="Submissions S."/>
        </authorList>
    </citation>
    <scope>NUCLEOTIDE SEQUENCE [LARGE SCALE GENOMIC DNA]</scope>
    <source>
        <strain evidence="1 2">LMG 21974</strain>
    </source>
</reference>
<sequence>MLTATIVGSLSGGLQFDETGQRYCTIYSDQANRAVRALIRNDKQAALISRLAKHSRLTASGLLRSKGAIGNGGKALAFLTIIVQQIQIHEVAQ</sequence>
<comment type="caution">
    <text evidence="1">The sequence shown here is derived from an EMBL/GenBank/DDBJ whole genome shotgun (WGS) entry which is preliminary data.</text>
</comment>
<gene>
    <name evidence="1" type="ORF">SAMN05216409_1384</name>
</gene>
<protein>
    <submittedName>
        <fullName evidence="1">Uncharacterized protein</fullName>
    </submittedName>
</protein>
<evidence type="ECO:0000313" key="1">
    <source>
        <dbReference type="EMBL" id="SER53317.1"/>
    </source>
</evidence>
<evidence type="ECO:0000313" key="2">
    <source>
        <dbReference type="Proteomes" id="UP000183210"/>
    </source>
</evidence>
<dbReference type="Proteomes" id="UP000183210">
    <property type="component" value="Unassembled WGS sequence"/>
</dbReference>